<evidence type="ECO:0000313" key="9">
    <source>
        <dbReference type="Proteomes" id="UP000515811"/>
    </source>
</evidence>
<dbReference type="EMBL" id="CP060714">
    <property type="protein sequence ID" value="QNN56153.1"/>
    <property type="molecule type" value="Genomic_DNA"/>
</dbReference>
<evidence type="ECO:0000256" key="4">
    <source>
        <dbReference type="ARBA" id="ARBA00022692"/>
    </source>
</evidence>
<feature type="transmembrane region" description="Helical" evidence="7">
    <location>
        <begin position="221"/>
        <end position="245"/>
    </location>
</feature>
<keyword evidence="3" id="KW-0997">Cell inner membrane</keyword>
<dbReference type="HAMAP" id="MF_00672">
    <property type="entry name" value="UPF0761"/>
    <property type="match status" value="1"/>
</dbReference>
<dbReference type="InterPro" id="IPR017039">
    <property type="entry name" value="Virul_fac_BrkB"/>
</dbReference>
<dbReference type="KEGG" id="drg:H9K76_16460"/>
<feature type="transmembrane region" description="Helical" evidence="7">
    <location>
        <begin position="150"/>
        <end position="171"/>
    </location>
</feature>
<keyword evidence="9" id="KW-1185">Reference proteome</keyword>
<dbReference type="GO" id="GO:0005886">
    <property type="term" value="C:plasma membrane"/>
    <property type="evidence" value="ECO:0007669"/>
    <property type="project" value="UniProtKB-SubCell"/>
</dbReference>
<gene>
    <name evidence="8" type="ORF">H9K76_16460</name>
</gene>
<dbReference type="Pfam" id="PF03631">
    <property type="entry name" value="Virul_fac_BrkB"/>
    <property type="match status" value="1"/>
</dbReference>
<feature type="transmembrane region" description="Helical" evidence="7">
    <location>
        <begin position="265"/>
        <end position="284"/>
    </location>
</feature>
<evidence type="ECO:0000256" key="3">
    <source>
        <dbReference type="ARBA" id="ARBA00022519"/>
    </source>
</evidence>
<dbReference type="PANTHER" id="PTHR30213:SF0">
    <property type="entry name" value="UPF0761 MEMBRANE PROTEIN YIHY"/>
    <property type="match status" value="1"/>
</dbReference>
<accession>A0A7G9RKM8</accession>
<protein>
    <recommendedName>
        <fullName evidence="7">UPF0761 membrane protein H9K76_16460</fullName>
    </recommendedName>
</protein>
<name>A0A7G9RKM8_9BURK</name>
<keyword evidence="4 7" id="KW-0812">Transmembrane</keyword>
<evidence type="ECO:0000256" key="5">
    <source>
        <dbReference type="ARBA" id="ARBA00022989"/>
    </source>
</evidence>
<comment type="subcellular location">
    <subcellularLocation>
        <location evidence="1 7">Cell membrane</location>
        <topology evidence="1 7">Multi-pass membrane protein</topology>
    </subcellularLocation>
</comment>
<evidence type="ECO:0000313" key="8">
    <source>
        <dbReference type="EMBL" id="QNN56153.1"/>
    </source>
</evidence>
<feature type="transmembrane region" description="Helical" evidence="7">
    <location>
        <begin position="191"/>
        <end position="209"/>
    </location>
</feature>
<evidence type="ECO:0000256" key="2">
    <source>
        <dbReference type="ARBA" id="ARBA00022475"/>
    </source>
</evidence>
<comment type="similarity">
    <text evidence="7">Belongs to the UPF0761 family.</text>
</comment>
<evidence type="ECO:0000256" key="1">
    <source>
        <dbReference type="ARBA" id="ARBA00004651"/>
    </source>
</evidence>
<keyword evidence="5 7" id="KW-1133">Transmembrane helix</keyword>
<sequence>MTLSLQQLGSRLESWMEGLSRFPWRTTAHTLRERYAEDRLGLTAASLTFTTLLALVPFVTVALAVFSAFPIFGKMQSLLQRWLVESLIPETISRPVLDYLTQFAAKASELGTVGLSILMITALTLILTIDRTLNNIWRVRRLRPLGQRVLIYWAAITLGPLVLAISLTLTAWVASTASRSLGVALPHATRFFLDSIEFILLAGGMAGLYRYVPNVQVPWRYAWAGGVFVSAGIEVAKRVLAMYLASVPTYSVLYGTFATVPILLLWIYVAWVIVLLGAVVAAYMPSLIAGVARRPDTGGWSFLLGIELLQHLKAAQSTERHGLTAAELAQAMRVDGLQLEPILETLTGLDWIVQVNEAAPGAREDVDARYLLVADPVRTPLQPLVQALLIERTEALERFWHNTGMEVIKLADVLPRETAVAAARTH</sequence>
<reference evidence="8 9" key="1">
    <citation type="submission" date="2020-08" db="EMBL/GenBank/DDBJ databases">
        <title>Genome sequence of Diaphorobacter ruginosibacter DSM 27467T.</title>
        <authorList>
            <person name="Hyun D.-W."/>
            <person name="Bae J.-W."/>
        </authorList>
    </citation>
    <scope>NUCLEOTIDE SEQUENCE [LARGE SCALE GENOMIC DNA]</scope>
    <source>
        <strain evidence="8 9">DSM 27467</strain>
    </source>
</reference>
<feature type="transmembrane region" description="Helical" evidence="7">
    <location>
        <begin position="110"/>
        <end position="129"/>
    </location>
</feature>
<evidence type="ECO:0000256" key="6">
    <source>
        <dbReference type="ARBA" id="ARBA00023136"/>
    </source>
</evidence>
<dbReference type="PANTHER" id="PTHR30213">
    <property type="entry name" value="INNER MEMBRANE PROTEIN YHJD"/>
    <property type="match status" value="1"/>
</dbReference>
<dbReference type="RefSeq" id="WP_187596422.1">
    <property type="nucleotide sequence ID" value="NZ_CP060714.1"/>
</dbReference>
<dbReference type="AlphaFoldDB" id="A0A7G9RKM8"/>
<keyword evidence="2 7" id="KW-1003">Cell membrane</keyword>
<dbReference type="InterPro" id="IPR023679">
    <property type="entry name" value="UPF0761_bac"/>
</dbReference>
<feature type="transmembrane region" description="Helical" evidence="7">
    <location>
        <begin position="40"/>
        <end position="73"/>
    </location>
</feature>
<dbReference type="Proteomes" id="UP000515811">
    <property type="component" value="Chromosome"/>
</dbReference>
<dbReference type="NCBIfam" id="TIGR00765">
    <property type="entry name" value="yihY_not_rbn"/>
    <property type="match status" value="1"/>
</dbReference>
<organism evidence="8 9">
    <name type="scientific">Diaphorobacter ruginosibacter</name>
    <dbReference type="NCBI Taxonomy" id="1715720"/>
    <lineage>
        <taxon>Bacteria</taxon>
        <taxon>Pseudomonadati</taxon>
        <taxon>Pseudomonadota</taxon>
        <taxon>Betaproteobacteria</taxon>
        <taxon>Burkholderiales</taxon>
        <taxon>Comamonadaceae</taxon>
        <taxon>Diaphorobacter</taxon>
    </lineage>
</organism>
<keyword evidence="6 7" id="KW-0472">Membrane</keyword>
<proteinExistence type="inferred from homology"/>
<evidence type="ECO:0000256" key="7">
    <source>
        <dbReference type="HAMAP-Rule" id="MF_00672"/>
    </source>
</evidence>